<feature type="non-terminal residue" evidence="5">
    <location>
        <position position="1"/>
    </location>
</feature>
<dbReference type="InterPro" id="IPR006176">
    <property type="entry name" value="3-OHacyl-CoA_DH_NAD-bd"/>
</dbReference>
<keyword evidence="2" id="KW-0560">Oxidoreductase</keyword>
<reference evidence="5 6" key="1">
    <citation type="submission" date="2013-11" db="EMBL/GenBank/DDBJ databases">
        <title>Draft genome of the bovine lungworm Dictyocaulus viviparus.</title>
        <authorList>
            <person name="Mitreva M."/>
        </authorList>
    </citation>
    <scope>NUCLEOTIDE SEQUENCE [LARGE SCALE GENOMIC DNA]</scope>
    <source>
        <strain evidence="5 6">HannoverDv2000</strain>
    </source>
</reference>
<dbReference type="OrthoDB" id="2021159at2759"/>
<dbReference type="InterPro" id="IPR006180">
    <property type="entry name" value="3-OHacyl-CoA_DH_CS"/>
</dbReference>
<organism evidence="5 6">
    <name type="scientific">Dictyocaulus viviparus</name>
    <name type="common">Bovine lungworm</name>
    <dbReference type="NCBI Taxonomy" id="29172"/>
    <lineage>
        <taxon>Eukaryota</taxon>
        <taxon>Metazoa</taxon>
        <taxon>Ecdysozoa</taxon>
        <taxon>Nematoda</taxon>
        <taxon>Chromadorea</taxon>
        <taxon>Rhabditida</taxon>
        <taxon>Rhabditina</taxon>
        <taxon>Rhabditomorpha</taxon>
        <taxon>Strongyloidea</taxon>
        <taxon>Metastrongylidae</taxon>
        <taxon>Dictyocaulus</taxon>
    </lineage>
</organism>
<feature type="domain" description="3-hydroxyacyl-CoA dehydrogenase NAD binding" evidence="4">
    <location>
        <begin position="71"/>
        <end position="248"/>
    </location>
</feature>
<proteinExistence type="inferred from homology"/>
<dbReference type="SUPFAM" id="SSF48179">
    <property type="entry name" value="6-phosphogluconate dehydrogenase C-terminal domain-like"/>
    <property type="match status" value="1"/>
</dbReference>
<dbReference type="PANTHER" id="PTHR48075">
    <property type="entry name" value="3-HYDROXYACYL-COA DEHYDROGENASE FAMILY PROTEIN"/>
    <property type="match status" value="1"/>
</dbReference>
<dbReference type="PROSITE" id="PS00067">
    <property type="entry name" value="3HCDH"/>
    <property type="match status" value="1"/>
</dbReference>
<dbReference type="GO" id="GO:0050104">
    <property type="term" value="F:L-gulonate 3-dehydrogenase activity"/>
    <property type="evidence" value="ECO:0007669"/>
    <property type="project" value="TreeGrafter"/>
</dbReference>
<name>A0A0D8X6V3_DICVI</name>
<protein>
    <submittedName>
        <fullName evidence="5">3-hydroxyacyl-CoA dehydrogenase family protein</fullName>
    </submittedName>
</protein>
<evidence type="ECO:0000313" key="5">
    <source>
        <dbReference type="EMBL" id="KJH40265.1"/>
    </source>
</evidence>
<dbReference type="EMBL" id="KN717438">
    <property type="protein sequence ID" value="KJH40265.1"/>
    <property type="molecule type" value="Genomic_DNA"/>
</dbReference>
<accession>A0A0D8X6V3</accession>
<dbReference type="AlphaFoldDB" id="A0A0D8X6V3"/>
<dbReference type="InterPro" id="IPR036291">
    <property type="entry name" value="NAD(P)-bd_dom_sf"/>
</dbReference>
<evidence type="ECO:0000313" key="6">
    <source>
        <dbReference type="Proteomes" id="UP000053766"/>
    </source>
</evidence>
<keyword evidence="6" id="KW-1185">Reference proteome</keyword>
<dbReference type="InterPro" id="IPR013328">
    <property type="entry name" value="6PGD_dom2"/>
</dbReference>
<dbReference type="STRING" id="29172.A0A0D8X6V3"/>
<sequence>IHFMNDEVKGLLLSFVGGCNARVTSRSAYGGLQDVFADPDVWEQFSSRAHVNVLRFVHTTVRSEAEIPCYSGLIGTCWATLFVSAGYTVCLYDISSTQLDASRQTILKYLQQLRSDGLSRGSITVEEATKLITTTSTLSEALSNAIYAQESTCEDVEFKKRIFVEMDLCVSSSTILASSTSTIPASKFTGTLTHRYHRSQCLVVHPVNPPLYLALVEIVPAPWTKDETVKKAYAIMKDIGQEPVHLHREVLGFAVNRLQYALLAEAWRLVENDVLSTEDVDKVMSAGLGPRYAIHGPLETAHLNANG</sequence>
<dbReference type="Pfam" id="PF00725">
    <property type="entry name" value="3HCDH"/>
    <property type="match status" value="1"/>
</dbReference>
<reference evidence="6" key="2">
    <citation type="journal article" date="2016" name="Sci. Rep.">
        <title>Dictyocaulus viviparus genome, variome and transcriptome elucidate lungworm biology and support future intervention.</title>
        <authorList>
            <person name="McNulty S.N."/>
            <person name="Strube C."/>
            <person name="Rosa B.A."/>
            <person name="Martin J.C."/>
            <person name="Tyagi R."/>
            <person name="Choi Y.J."/>
            <person name="Wang Q."/>
            <person name="Hallsworth Pepin K."/>
            <person name="Zhang X."/>
            <person name="Ozersky P."/>
            <person name="Wilson R.K."/>
            <person name="Sternberg P.W."/>
            <person name="Gasser R.B."/>
            <person name="Mitreva M."/>
        </authorList>
    </citation>
    <scope>NUCLEOTIDE SEQUENCE [LARGE SCALE GENOMIC DNA]</scope>
    <source>
        <strain evidence="6">HannoverDv2000</strain>
    </source>
</reference>
<evidence type="ECO:0000259" key="4">
    <source>
        <dbReference type="Pfam" id="PF02737"/>
    </source>
</evidence>
<evidence type="ECO:0000256" key="2">
    <source>
        <dbReference type="ARBA" id="ARBA00023002"/>
    </source>
</evidence>
<dbReference type="SUPFAM" id="SSF51735">
    <property type="entry name" value="NAD(P)-binding Rossmann-fold domains"/>
    <property type="match status" value="1"/>
</dbReference>
<dbReference type="Gene3D" id="1.10.1040.10">
    <property type="entry name" value="N-(1-d-carboxylethyl)-l-norvaline Dehydrogenase, domain 2"/>
    <property type="match status" value="1"/>
</dbReference>
<feature type="domain" description="3-hydroxyacyl-CoA dehydrogenase C-terminal" evidence="3">
    <location>
        <begin position="252"/>
        <end position="305"/>
    </location>
</feature>
<evidence type="ECO:0000259" key="3">
    <source>
        <dbReference type="Pfam" id="PF00725"/>
    </source>
</evidence>
<dbReference type="Pfam" id="PF02737">
    <property type="entry name" value="3HCDH_N"/>
    <property type="match status" value="1"/>
</dbReference>
<evidence type="ECO:0000256" key="1">
    <source>
        <dbReference type="ARBA" id="ARBA00009463"/>
    </source>
</evidence>
<dbReference type="Proteomes" id="UP000053766">
    <property type="component" value="Unassembled WGS sequence"/>
</dbReference>
<gene>
    <name evidence="5" type="ORF">DICVIV_13794</name>
</gene>
<comment type="similarity">
    <text evidence="1">Belongs to the 3-hydroxyacyl-CoA dehydrogenase family.</text>
</comment>
<dbReference type="InterPro" id="IPR008927">
    <property type="entry name" value="6-PGluconate_DH-like_C_sf"/>
</dbReference>
<dbReference type="PANTHER" id="PTHR48075:SF1">
    <property type="entry name" value="LAMBDA-CRYSTALLIN HOMOLOG"/>
    <property type="match status" value="1"/>
</dbReference>
<dbReference type="GO" id="GO:0006631">
    <property type="term" value="P:fatty acid metabolic process"/>
    <property type="evidence" value="ECO:0007669"/>
    <property type="project" value="InterPro"/>
</dbReference>
<dbReference type="GO" id="GO:0070403">
    <property type="term" value="F:NAD+ binding"/>
    <property type="evidence" value="ECO:0007669"/>
    <property type="project" value="InterPro"/>
</dbReference>
<dbReference type="Gene3D" id="3.40.50.720">
    <property type="entry name" value="NAD(P)-binding Rossmann-like Domain"/>
    <property type="match status" value="1"/>
</dbReference>
<dbReference type="InterPro" id="IPR006108">
    <property type="entry name" value="3HC_DH_C"/>
</dbReference>